<evidence type="ECO:0000256" key="5">
    <source>
        <dbReference type="ARBA" id="ARBA00023136"/>
    </source>
</evidence>
<evidence type="ECO:0000256" key="2">
    <source>
        <dbReference type="ARBA" id="ARBA00022448"/>
    </source>
</evidence>
<sequence>MTAKMEAAAGTSAKKTKRIRRNVTKKIEKETVAYPQWHNVVAGAAAGAGARFFTAPLDLLKIRRQLQMNKPPGVVPVAAKAPSSFSPFGMFQSMKRIVQTEGGLHSLFRGNLAATYLWVGYAAVQFSLYARTADFLTRIPDSAPILQLPVPLQTTPLQRPVQLASDLFSSIGSNPTAVAFCAGATAGSAATLATYPFDICRTAFASQKTLSQGTKSISTFFQLAMKDNPQPLRTVFAGSGPAILGIVPYMGLNFALYDYLVRQGDRVKVSDAGTAGAISGGVSKFVVYPLDTVKKRLQAQAFDSFWGQKDVITNQYQYKNMMDCGSKILKEEGLAAFYRGLVPTVIKTMTATSLTFAIFQMSKNSLESFHDWTNASDGQVDIIKSQEKSNKK</sequence>
<keyword evidence="3 6" id="KW-0812">Transmembrane</keyword>
<dbReference type="AlphaFoldDB" id="A0AAD3CYV9"/>
<dbReference type="InterPro" id="IPR018108">
    <property type="entry name" value="MCP_transmembrane"/>
</dbReference>
<dbReference type="EMBL" id="BLLK01000047">
    <property type="protein sequence ID" value="GFH53535.1"/>
    <property type="molecule type" value="Genomic_DNA"/>
</dbReference>
<dbReference type="Gene3D" id="1.50.40.10">
    <property type="entry name" value="Mitochondrial carrier domain"/>
    <property type="match status" value="1"/>
</dbReference>
<evidence type="ECO:0000256" key="7">
    <source>
        <dbReference type="RuleBase" id="RU000488"/>
    </source>
</evidence>
<gene>
    <name evidence="8" type="ORF">CTEN210_10011</name>
</gene>
<accession>A0AAD3CYV9</accession>
<dbReference type="PANTHER" id="PTHR24089">
    <property type="entry name" value="SOLUTE CARRIER FAMILY 25"/>
    <property type="match status" value="1"/>
</dbReference>
<comment type="caution">
    <text evidence="8">The sequence shown here is derived from an EMBL/GenBank/DDBJ whole genome shotgun (WGS) entry which is preliminary data.</text>
</comment>
<dbReference type="GO" id="GO:0055085">
    <property type="term" value="P:transmembrane transport"/>
    <property type="evidence" value="ECO:0007669"/>
    <property type="project" value="InterPro"/>
</dbReference>
<keyword evidence="4" id="KW-0677">Repeat</keyword>
<dbReference type="Pfam" id="PF00153">
    <property type="entry name" value="Mito_carr"/>
    <property type="match status" value="3"/>
</dbReference>
<name>A0AAD3CYV9_9STRA</name>
<dbReference type="PRINTS" id="PR00926">
    <property type="entry name" value="MITOCARRIER"/>
</dbReference>
<evidence type="ECO:0000256" key="3">
    <source>
        <dbReference type="ARBA" id="ARBA00022692"/>
    </source>
</evidence>
<keyword evidence="2 7" id="KW-0813">Transport</keyword>
<evidence type="ECO:0000256" key="6">
    <source>
        <dbReference type="PROSITE-ProRule" id="PRU00282"/>
    </source>
</evidence>
<dbReference type="InterPro" id="IPR002067">
    <property type="entry name" value="MCP"/>
</dbReference>
<feature type="repeat" description="Solcar" evidence="6">
    <location>
        <begin position="34"/>
        <end position="135"/>
    </location>
</feature>
<comment type="subcellular location">
    <subcellularLocation>
        <location evidence="1">Membrane</location>
        <topology evidence="1">Multi-pass membrane protein</topology>
    </subcellularLocation>
</comment>
<dbReference type="Proteomes" id="UP001054902">
    <property type="component" value="Unassembled WGS sequence"/>
</dbReference>
<organism evidence="8 9">
    <name type="scientific">Chaetoceros tenuissimus</name>
    <dbReference type="NCBI Taxonomy" id="426638"/>
    <lineage>
        <taxon>Eukaryota</taxon>
        <taxon>Sar</taxon>
        <taxon>Stramenopiles</taxon>
        <taxon>Ochrophyta</taxon>
        <taxon>Bacillariophyta</taxon>
        <taxon>Coscinodiscophyceae</taxon>
        <taxon>Chaetocerotophycidae</taxon>
        <taxon>Chaetocerotales</taxon>
        <taxon>Chaetocerotaceae</taxon>
        <taxon>Chaetoceros</taxon>
    </lineage>
</organism>
<comment type="similarity">
    <text evidence="7">Belongs to the mitochondrial carrier (TC 2.A.29) family.</text>
</comment>
<feature type="repeat" description="Solcar" evidence="6">
    <location>
        <begin position="267"/>
        <end position="365"/>
    </location>
</feature>
<dbReference type="InterPro" id="IPR023395">
    <property type="entry name" value="MCP_dom_sf"/>
</dbReference>
<evidence type="ECO:0000313" key="8">
    <source>
        <dbReference type="EMBL" id="GFH53535.1"/>
    </source>
</evidence>
<reference evidence="8 9" key="1">
    <citation type="journal article" date="2021" name="Sci. Rep.">
        <title>The genome of the diatom Chaetoceros tenuissimus carries an ancient integrated fragment of an extant virus.</title>
        <authorList>
            <person name="Hongo Y."/>
            <person name="Kimura K."/>
            <person name="Takaki Y."/>
            <person name="Yoshida Y."/>
            <person name="Baba S."/>
            <person name="Kobayashi G."/>
            <person name="Nagasaki K."/>
            <person name="Hano T."/>
            <person name="Tomaru Y."/>
        </authorList>
    </citation>
    <scope>NUCLEOTIDE SEQUENCE [LARGE SCALE GENOMIC DNA]</scope>
    <source>
        <strain evidence="8 9">NIES-3715</strain>
    </source>
</reference>
<dbReference type="SUPFAM" id="SSF103506">
    <property type="entry name" value="Mitochondrial carrier"/>
    <property type="match status" value="1"/>
</dbReference>
<protein>
    <submittedName>
        <fullName evidence="8">Mitochondrial carrier</fullName>
    </submittedName>
</protein>
<evidence type="ECO:0000256" key="4">
    <source>
        <dbReference type="ARBA" id="ARBA00022737"/>
    </source>
</evidence>
<keyword evidence="5 6" id="KW-0472">Membrane</keyword>
<proteinExistence type="inferred from homology"/>
<dbReference type="GO" id="GO:0016020">
    <property type="term" value="C:membrane"/>
    <property type="evidence" value="ECO:0007669"/>
    <property type="project" value="UniProtKB-SubCell"/>
</dbReference>
<keyword evidence="9" id="KW-1185">Reference proteome</keyword>
<evidence type="ECO:0000313" key="9">
    <source>
        <dbReference type="Proteomes" id="UP001054902"/>
    </source>
</evidence>
<dbReference type="PROSITE" id="PS50920">
    <property type="entry name" value="SOLCAR"/>
    <property type="match status" value="3"/>
</dbReference>
<evidence type="ECO:0000256" key="1">
    <source>
        <dbReference type="ARBA" id="ARBA00004141"/>
    </source>
</evidence>
<feature type="repeat" description="Solcar" evidence="6">
    <location>
        <begin position="174"/>
        <end position="263"/>
    </location>
</feature>